<dbReference type="Proteomes" id="UP000790377">
    <property type="component" value="Unassembled WGS sequence"/>
</dbReference>
<protein>
    <submittedName>
        <fullName evidence="1">Uncharacterized protein</fullName>
    </submittedName>
</protein>
<dbReference type="EMBL" id="MU267603">
    <property type="protein sequence ID" value="KAH7915192.1"/>
    <property type="molecule type" value="Genomic_DNA"/>
</dbReference>
<name>A0ACB8APN7_9AGAM</name>
<comment type="caution">
    <text evidence="1">The sequence shown here is derived from an EMBL/GenBank/DDBJ whole genome shotgun (WGS) entry which is preliminary data.</text>
</comment>
<accession>A0ACB8APN7</accession>
<sequence length="624" mass="60682">MAYNYYQNNISGWGTNELQFGPPPPVQFQPQPSWSGLDFYRAHANSTPDPTLFNQVNGMIQDGSAIQTLGVGLNEARAWHRRAFGGLGQITQMTPQEVGHAAAYEAYRVWIHNSSLYEPIGGEAERQREALVGLAVAEASRLYQLSARPVDNYGHVPACEAAAATAALILQEISPGIGMAFGGGANTAVGGPGALQGGPGMDGIGGMGGMGGSMGYGAGFGARAANGMDPYAIDSEAPWFQRQGRSRRLSGPSMMQNGMNGGAGRYGNASPMPIPGASGAPYGGGMGMGAGSMGAGGMGMGGGMGAGGMGVGGMGAGGMGAGGMGAGGGMGMGGGRYGDSYGGVAASGLSPRVMRAGSVSPNMMGAGGISPGVIGTGGMYGGGLNGGGLGVDGNAYGSGMNAGGPYGYGTGGGMYGSGIAGTRYRSVSPYGGASPVYGGASPMYGGTSPLYGGTGPGVYGGGSSVYAGPTPGMNGAGYPGSYPGQGTTTVIELPRKHRSSSRHHHNRRHRRARSLDPVVTTTTNGGGGGAGTAMRRVGNAVGGVAGGAAGLVGGAVGGLARGAIGGLAGGAMSGAGGMPTGTMGAAMPGMGPQVGPAVGGPVVGAPGYAGYGYGYGGGARVYQY</sequence>
<reference evidence="1" key="1">
    <citation type="journal article" date="2021" name="New Phytol.">
        <title>Evolutionary innovations through gain and loss of genes in the ectomycorrhizal Boletales.</title>
        <authorList>
            <person name="Wu G."/>
            <person name="Miyauchi S."/>
            <person name="Morin E."/>
            <person name="Kuo A."/>
            <person name="Drula E."/>
            <person name="Varga T."/>
            <person name="Kohler A."/>
            <person name="Feng B."/>
            <person name="Cao Y."/>
            <person name="Lipzen A."/>
            <person name="Daum C."/>
            <person name="Hundley H."/>
            <person name="Pangilinan J."/>
            <person name="Johnson J."/>
            <person name="Barry K."/>
            <person name="LaButti K."/>
            <person name="Ng V."/>
            <person name="Ahrendt S."/>
            <person name="Min B."/>
            <person name="Choi I.G."/>
            <person name="Park H."/>
            <person name="Plett J.M."/>
            <person name="Magnuson J."/>
            <person name="Spatafora J.W."/>
            <person name="Nagy L.G."/>
            <person name="Henrissat B."/>
            <person name="Grigoriev I.V."/>
            <person name="Yang Z.L."/>
            <person name="Xu J."/>
            <person name="Martin F.M."/>
        </authorList>
    </citation>
    <scope>NUCLEOTIDE SEQUENCE</scope>
    <source>
        <strain evidence="1">ATCC 28755</strain>
    </source>
</reference>
<keyword evidence="2" id="KW-1185">Reference proteome</keyword>
<organism evidence="1 2">
    <name type="scientific">Hygrophoropsis aurantiaca</name>
    <dbReference type="NCBI Taxonomy" id="72124"/>
    <lineage>
        <taxon>Eukaryota</taxon>
        <taxon>Fungi</taxon>
        <taxon>Dikarya</taxon>
        <taxon>Basidiomycota</taxon>
        <taxon>Agaricomycotina</taxon>
        <taxon>Agaricomycetes</taxon>
        <taxon>Agaricomycetidae</taxon>
        <taxon>Boletales</taxon>
        <taxon>Coniophorineae</taxon>
        <taxon>Hygrophoropsidaceae</taxon>
        <taxon>Hygrophoropsis</taxon>
    </lineage>
</organism>
<gene>
    <name evidence="1" type="ORF">BJ138DRAFT_1176725</name>
</gene>
<evidence type="ECO:0000313" key="2">
    <source>
        <dbReference type="Proteomes" id="UP000790377"/>
    </source>
</evidence>
<proteinExistence type="predicted"/>
<evidence type="ECO:0000313" key="1">
    <source>
        <dbReference type="EMBL" id="KAH7915192.1"/>
    </source>
</evidence>